<evidence type="ECO:0000259" key="2">
    <source>
        <dbReference type="Pfam" id="PF04892"/>
    </source>
</evidence>
<dbReference type="PANTHER" id="PTHR28008">
    <property type="entry name" value="DOMAIN PROTEIN, PUTATIVE (AFU_ORTHOLOGUE AFUA_3G10980)-RELATED"/>
    <property type="match status" value="1"/>
</dbReference>
<feature type="transmembrane region" description="Helical" evidence="1">
    <location>
        <begin position="98"/>
        <end position="116"/>
    </location>
</feature>
<protein>
    <submittedName>
        <fullName evidence="3">VanZ family protein</fullName>
    </submittedName>
</protein>
<evidence type="ECO:0000313" key="4">
    <source>
        <dbReference type="Proteomes" id="UP000614216"/>
    </source>
</evidence>
<dbReference type="EMBL" id="JAEUGD010000042">
    <property type="protein sequence ID" value="MBL6446908.1"/>
    <property type="molecule type" value="Genomic_DNA"/>
</dbReference>
<dbReference type="RefSeq" id="WP_202856445.1">
    <property type="nucleotide sequence ID" value="NZ_JAEUGD010000042.1"/>
</dbReference>
<gene>
    <name evidence="3" type="ORF">JMN32_11350</name>
</gene>
<dbReference type="InterPro" id="IPR006976">
    <property type="entry name" value="VanZ-like"/>
</dbReference>
<evidence type="ECO:0000256" key="1">
    <source>
        <dbReference type="SAM" id="Phobius"/>
    </source>
</evidence>
<keyword evidence="4" id="KW-1185">Reference proteome</keyword>
<proteinExistence type="predicted"/>
<evidence type="ECO:0000313" key="3">
    <source>
        <dbReference type="EMBL" id="MBL6446908.1"/>
    </source>
</evidence>
<keyword evidence="1" id="KW-0472">Membrane</keyword>
<dbReference type="NCBIfam" id="NF037970">
    <property type="entry name" value="vanZ_1"/>
    <property type="match status" value="1"/>
</dbReference>
<dbReference type="Proteomes" id="UP000614216">
    <property type="component" value="Unassembled WGS sequence"/>
</dbReference>
<keyword evidence="1" id="KW-0812">Transmembrane</keyword>
<dbReference type="AlphaFoldDB" id="A0A937FXN8"/>
<dbReference type="Pfam" id="PF04892">
    <property type="entry name" value="VanZ"/>
    <property type="match status" value="1"/>
</dbReference>
<feature type="domain" description="VanZ-like" evidence="2">
    <location>
        <begin position="20"/>
        <end position="116"/>
    </location>
</feature>
<accession>A0A937FXN8</accession>
<feature type="transmembrane region" description="Helical" evidence="1">
    <location>
        <begin position="40"/>
        <end position="56"/>
    </location>
</feature>
<sequence length="122" mass="13537">MLNKYLIGSIIWAILILILTLTPGKSVPDLSIFSYDKLGHGFVFFVLTFLLISGLYENLKGSIRKKRAIYIGITIAASYGFLIEGMQSIIPDRSMETYDAVANVAGCFLGLLLFNIRNKLKA</sequence>
<feature type="transmembrane region" description="Helical" evidence="1">
    <location>
        <begin position="68"/>
        <end position="86"/>
    </location>
</feature>
<comment type="caution">
    <text evidence="3">The sequence shown here is derived from an EMBL/GenBank/DDBJ whole genome shotgun (WGS) entry which is preliminary data.</text>
</comment>
<dbReference type="PANTHER" id="PTHR28008:SF1">
    <property type="entry name" value="DOMAIN PROTEIN, PUTATIVE (AFU_ORTHOLOGUE AFUA_3G10980)-RELATED"/>
    <property type="match status" value="1"/>
</dbReference>
<name>A0A937FXN8_9BACT</name>
<keyword evidence="1" id="KW-1133">Transmembrane helix</keyword>
<organism evidence="3 4">
    <name type="scientific">Fulvivirga marina</name>
    <dbReference type="NCBI Taxonomy" id="2494733"/>
    <lineage>
        <taxon>Bacteria</taxon>
        <taxon>Pseudomonadati</taxon>
        <taxon>Bacteroidota</taxon>
        <taxon>Cytophagia</taxon>
        <taxon>Cytophagales</taxon>
        <taxon>Fulvivirgaceae</taxon>
        <taxon>Fulvivirga</taxon>
    </lineage>
</organism>
<reference evidence="3" key="1">
    <citation type="submission" date="2021-01" db="EMBL/GenBank/DDBJ databases">
        <title>Fulvivirga kasyanovii gen. nov., sp nov., a novel member of the phylum Bacteroidetes isolated from seawater in a mussel farm.</title>
        <authorList>
            <person name="Zhao L.-H."/>
            <person name="Wang Z.-J."/>
        </authorList>
    </citation>
    <scope>NUCLEOTIDE SEQUENCE</scope>
    <source>
        <strain evidence="3">29W222</strain>
    </source>
</reference>